<dbReference type="PROSITE" id="PS50048">
    <property type="entry name" value="ZN2_CY6_FUNGAL_2"/>
    <property type="match status" value="1"/>
</dbReference>
<dbReference type="GO" id="GO:0005634">
    <property type="term" value="C:nucleus"/>
    <property type="evidence" value="ECO:0007669"/>
    <property type="project" value="UniProtKB-SubCell"/>
</dbReference>
<evidence type="ECO:0000256" key="4">
    <source>
        <dbReference type="SAM" id="MobiDB-lite"/>
    </source>
</evidence>
<dbReference type="OrthoDB" id="4934715at2759"/>
<dbReference type="CDD" id="cd12148">
    <property type="entry name" value="fungal_TF_MHR"/>
    <property type="match status" value="1"/>
</dbReference>
<evidence type="ECO:0000313" key="6">
    <source>
        <dbReference type="EMBL" id="TDZ24059.1"/>
    </source>
</evidence>
<dbReference type="GO" id="GO:0006351">
    <property type="term" value="P:DNA-templated transcription"/>
    <property type="evidence" value="ECO:0007669"/>
    <property type="project" value="InterPro"/>
</dbReference>
<name>A0A484G062_COLOR</name>
<dbReference type="PANTHER" id="PTHR31001:SF74">
    <property type="entry name" value="ZN(II)2CYS6 TRANSCRIPTION FACTOR (EUROFUNG)"/>
    <property type="match status" value="1"/>
</dbReference>
<proteinExistence type="predicted"/>
<dbReference type="InterPro" id="IPR007219">
    <property type="entry name" value="XnlR_reg_dom"/>
</dbReference>
<evidence type="ECO:0000256" key="1">
    <source>
        <dbReference type="ARBA" id="ARBA00004123"/>
    </source>
</evidence>
<dbReference type="GO" id="GO:0000981">
    <property type="term" value="F:DNA-binding transcription factor activity, RNA polymerase II-specific"/>
    <property type="evidence" value="ECO:0007669"/>
    <property type="project" value="InterPro"/>
</dbReference>
<feature type="domain" description="Zn(2)-C6 fungal-type" evidence="5">
    <location>
        <begin position="20"/>
        <end position="49"/>
    </location>
</feature>
<dbReference type="SUPFAM" id="SSF57701">
    <property type="entry name" value="Zn2/Cys6 DNA-binding domain"/>
    <property type="match status" value="1"/>
</dbReference>
<dbReference type="EMBL" id="AMCV02000005">
    <property type="protein sequence ID" value="TDZ24059.1"/>
    <property type="molecule type" value="Genomic_DNA"/>
</dbReference>
<evidence type="ECO:0000256" key="2">
    <source>
        <dbReference type="ARBA" id="ARBA00022723"/>
    </source>
</evidence>
<feature type="region of interest" description="Disordered" evidence="4">
    <location>
        <begin position="387"/>
        <end position="413"/>
    </location>
</feature>
<dbReference type="AlphaFoldDB" id="A0A484G062"/>
<dbReference type="STRING" id="1213857.A0A484G062"/>
<dbReference type="SMART" id="SM00906">
    <property type="entry name" value="Fungal_trans"/>
    <property type="match status" value="1"/>
</dbReference>
<protein>
    <submittedName>
        <fullName evidence="6">Fusarisetin A cluster transcription factor fsa6</fullName>
    </submittedName>
</protein>
<comment type="caution">
    <text evidence="6">The sequence shown here is derived from an EMBL/GenBank/DDBJ whole genome shotgun (WGS) entry which is preliminary data.</text>
</comment>
<dbReference type="Pfam" id="PF04082">
    <property type="entry name" value="Fungal_trans"/>
    <property type="match status" value="1"/>
</dbReference>
<dbReference type="GO" id="GO:0003677">
    <property type="term" value="F:DNA binding"/>
    <property type="evidence" value="ECO:0007669"/>
    <property type="project" value="InterPro"/>
</dbReference>
<dbReference type="InterPro" id="IPR001138">
    <property type="entry name" value="Zn2Cys6_DnaBD"/>
</dbReference>
<keyword evidence="2" id="KW-0479">Metal-binding</keyword>
<dbReference type="SMART" id="SM00066">
    <property type="entry name" value="GAL4"/>
    <property type="match status" value="1"/>
</dbReference>
<dbReference type="GO" id="GO:0008270">
    <property type="term" value="F:zinc ion binding"/>
    <property type="evidence" value="ECO:0007669"/>
    <property type="project" value="InterPro"/>
</dbReference>
<comment type="subcellular location">
    <subcellularLocation>
        <location evidence="1">Nucleus</location>
    </subcellularLocation>
</comment>
<gene>
    <name evidence="6" type="primary">fsa6-2</name>
    <name evidence="6" type="ORF">Cob_v003311</name>
</gene>
<sequence length="718" mass="80567">MSAPTPSTTESLPPRARDLSCNICRRRKTRCDRRQPCSNCEIRGQNCVYAENQAGTLLPRGPASDTTLQDRLVQLERLVMTLEPQRRAGIETSEQLGQQKAVETAVDDRSETGSMWVKASEHHYVGGDHWAAILDSIADLKDHFEREEQFQLATSPEHMTDGVYGVEDEAMSSRRALLLYGCRPAASRAEILSALPPKEAVDRYVSRYFNRLDLVAPSSVHGPTFLGEYEDFWVDSSGPTIMWIGLLYSMLCLAVIASDVTEGIFNTDIDQQMLQIDLYREKVVQCLVMGSYTHGGAHVLETLLNYVYIEFRIHEDAEKDVWFILGIEINLAKRMGYHRDPKHFPNITPLEGEMRRRVWATVLLSDALISGQMGMPRMIANTEFDTAEPRNLNDSDLDANTKELPPARPETEHTTTLGIIARRRLLMALGEISDLTSSLKPCNYSDVMRVDATLHKARLSIPPPLQPQSMAASVTDSPQTIMGRLFLGHIFYKGQLTLHRRFLFTPSTSVEDDSFAYSRRACLDAALATLTIQKVLDEETCPGGQLHTMHWRVGSIMNHHFLTATMVLCAMIYRKQTLGRDDDILKALRTARAIWMRKGESSKEAQKAAQAVSIVLARAGGPRFDSTSFMGNDNGETAVQDSESQNLHGDALHDFTLDDEALEDAFRFELGQSFFSIPADGYEQVFTATDGAQFNDPFKLAMTVVHRRNMCLMSYHLV</sequence>
<evidence type="ECO:0000256" key="3">
    <source>
        <dbReference type="ARBA" id="ARBA00023242"/>
    </source>
</evidence>
<dbReference type="Pfam" id="PF00172">
    <property type="entry name" value="Zn_clus"/>
    <property type="match status" value="1"/>
</dbReference>
<reference evidence="7" key="2">
    <citation type="journal article" date="2019" name="Mol. Plant Microbe Interact.">
        <title>Genome sequence resources for four phytopathogenic fungi from the Colletotrichum orbiculare species complex.</title>
        <authorList>
            <person name="Gan P."/>
            <person name="Tsushima A."/>
            <person name="Narusaka M."/>
            <person name="Narusaka Y."/>
            <person name="Takano Y."/>
            <person name="Kubo Y."/>
            <person name="Shirasu K."/>
        </authorList>
    </citation>
    <scope>GENOME REANNOTATION</scope>
    <source>
        <strain evidence="7">104-T / ATCC 96160 / CBS 514.97 / LARS 414 / MAFF 240422</strain>
    </source>
</reference>
<dbReference type="Proteomes" id="UP000014480">
    <property type="component" value="Unassembled WGS sequence"/>
</dbReference>
<reference evidence="7" key="1">
    <citation type="journal article" date="2013" name="New Phytol.">
        <title>Comparative genomic and transcriptomic analyses reveal the hemibiotrophic stage shift of Colletotrichum fungi.</title>
        <authorList>
            <person name="Gan P."/>
            <person name="Ikeda K."/>
            <person name="Irieda H."/>
            <person name="Narusaka M."/>
            <person name="O'Connell R.J."/>
            <person name="Narusaka Y."/>
            <person name="Takano Y."/>
            <person name="Kubo Y."/>
            <person name="Shirasu K."/>
        </authorList>
    </citation>
    <scope>NUCLEOTIDE SEQUENCE [LARGE SCALE GENOMIC DNA]</scope>
    <source>
        <strain evidence="7">104-T / ATCC 96160 / CBS 514.97 / LARS 414 / MAFF 240422</strain>
    </source>
</reference>
<evidence type="ECO:0000259" key="5">
    <source>
        <dbReference type="PROSITE" id="PS50048"/>
    </source>
</evidence>
<evidence type="ECO:0000313" key="7">
    <source>
        <dbReference type="Proteomes" id="UP000014480"/>
    </source>
</evidence>
<dbReference type="PANTHER" id="PTHR31001">
    <property type="entry name" value="UNCHARACTERIZED TRANSCRIPTIONAL REGULATORY PROTEIN"/>
    <property type="match status" value="1"/>
</dbReference>
<keyword evidence="3" id="KW-0539">Nucleus</keyword>
<dbReference type="PROSITE" id="PS00463">
    <property type="entry name" value="ZN2_CY6_FUNGAL_1"/>
    <property type="match status" value="1"/>
</dbReference>
<keyword evidence="7" id="KW-1185">Reference proteome</keyword>
<dbReference type="InterPro" id="IPR050613">
    <property type="entry name" value="Sec_Metabolite_Reg"/>
</dbReference>
<accession>A0A484G062</accession>
<dbReference type="InterPro" id="IPR036864">
    <property type="entry name" value="Zn2-C6_fun-type_DNA-bd_sf"/>
</dbReference>
<dbReference type="Gene3D" id="4.10.240.10">
    <property type="entry name" value="Zn(2)-C6 fungal-type DNA-binding domain"/>
    <property type="match status" value="1"/>
</dbReference>
<organism evidence="6 7">
    <name type="scientific">Colletotrichum orbiculare (strain 104-T / ATCC 96160 / CBS 514.97 / LARS 414 / MAFF 240422)</name>
    <name type="common">Cucumber anthracnose fungus</name>
    <name type="synonym">Colletotrichum lagenarium</name>
    <dbReference type="NCBI Taxonomy" id="1213857"/>
    <lineage>
        <taxon>Eukaryota</taxon>
        <taxon>Fungi</taxon>
        <taxon>Dikarya</taxon>
        <taxon>Ascomycota</taxon>
        <taxon>Pezizomycotina</taxon>
        <taxon>Sordariomycetes</taxon>
        <taxon>Hypocreomycetidae</taxon>
        <taxon>Glomerellales</taxon>
        <taxon>Glomerellaceae</taxon>
        <taxon>Colletotrichum</taxon>
        <taxon>Colletotrichum orbiculare species complex</taxon>
    </lineage>
</organism>